<dbReference type="Proteomes" id="UP001314205">
    <property type="component" value="Unassembled WGS sequence"/>
</dbReference>
<comment type="caution">
    <text evidence="3">The sequence shown here is derived from an EMBL/GenBank/DDBJ whole genome shotgun (WGS) entry which is preliminary data.</text>
</comment>
<feature type="compositionally biased region" description="Basic and acidic residues" evidence="1">
    <location>
        <begin position="450"/>
        <end position="467"/>
    </location>
</feature>
<evidence type="ECO:0000256" key="1">
    <source>
        <dbReference type="SAM" id="MobiDB-lite"/>
    </source>
</evidence>
<gene>
    <name evidence="3" type="ORF">PARMNEM_LOCUS14239</name>
</gene>
<accession>A0AAV1LGN3</accession>
<proteinExistence type="predicted"/>
<dbReference type="Pfam" id="PF12756">
    <property type="entry name" value="zf-C2H2_2"/>
    <property type="match status" value="1"/>
</dbReference>
<reference evidence="3 4" key="1">
    <citation type="submission" date="2023-11" db="EMBL/GenBank/DDBJ databases">
        <authorList>
            <person name="Hedman E."/>
            <person name="Englund M."/>
            <person name="Stromberg M."/>
            <person name="Nyberg Akerstrom W."/>
            <person name="Nylinder S."/>
            <person name="Jareborg N."/>
            <person name="Kallberg Y."/>
            <person name="Kronander E."/>
        </authorList>
    </citation>
    <scope>NUCLEOTIDE SEQUENCE [LARGE SCALE GENOMIC DNA]</scope>
</reference>
<dbReference type="InterPro" id="IPR013087">
    <property type="entry name" value="Znf_C2H2_type"/>
</dbReference>
<dbReference type="EMBL" id="CAVLGL010000090">
    <property type="protein sequence ID" value="CAK1594635.1"/>
    <property type="molecule type" value="Genomic_DNA"/>
</dbReference>
<evidence type="ECO:0000313" key="3">
    <source>
        <dbReference type="EMBL" id="CAK1594635.1"/>
    </source>
</evidence>
<dbReference type="InterPro" id="IPR003604">
    <property type="entry name" value="Matrin/U1-like-C_Znf_C2H2"/>
</dbReference>
<name>A0AAV1LGN3_9NEOP</name>
<protein>
    <recommendedName>
        <fullName evidence="2">C2H2-type domain-containing protein</fullName>
    </recommendedName>
</protein>
<dbReference type="AlphaFoldDB" id="A0AAV1LGN3"/>
<dbReference type="PROSITE" id="PS00028">
    <property type="entry name" value="ZINC_FINGER_C2H2_1"/>
    <property type="match status" value="1"/>
</dbReference>
<sequence length="715" mass="83148">MNSKLNKSGVLTSHLDYFCLVCECRFDNEDETFAHITKKQHKTNISLTEYFEGKNEHCVRKIKKWYYCEVCNVLLSTSARVRLHIIEPSHIEIKNTKLMGRQENFVVALTNVLIDDKAWNGFIDDTCVICNTEFDNEDIHKNESNHIIKLIQTKVEFDSNKNIFRKIDESSFQCLTCNAVVAWNTNDFHFDKTEHLNLYNENCKSAENKTSKVIEKPDITDKKSKNQQQNEEVVLEEIKVPDNALNTKDKARVKNINNNPESTIENSGPIDDTKICEILKAKNYITTDEKGMTWCILCNWVIEAFAVNAHLNDLHHQTMLRLHKQRISKLNIDKKSKEISKNKNDNVDKITTQNMDSNENLVDSVDKFQKEGININFESKTVDCKKCSKGLEFDMQLIEKHVEEHTKTDKQKNTLKSIQLTSGLESSKGEEGTSKNTCLYTTPVLIKKTAEKKQKKENEEAKNDKESSPPSDIEDLDNFVKENNMKYIGKNKIHCNKCNTDMSSSLKNIKEHVAGLAHNKKNEQDLEITNSEPKQKQPEENCIPSKIPMELFVHSAITINGVQKDIVLNEKICINLLSFLLFVKYGNRLRCLGCKSNLRYNNYEAHKDMPHHKDMLSESYIIIEDETEFIREIHPGNYHCGYCNILESSWQAMKKHLKTNAHIESKTAAQWRLQQYLPEIHMHRFQREMQERFMMEMFLGRMFHARNREIDFDSD</sequence>
<dbReference type="GO" id="GO:0003676">
    <property type="term" value="F:nucleic acid binding"/>
    <property type="evidence" value="ECO:0007669"/>
    <property type="project" value="InterPro"/>
</dbReference>
<keyword evidence="4" id="KW-1185">Reference proteome</keyword>
<feature type="region of interest" description="Disordered" evidence="1">
    <location>
        <begin position="450"/>
        <end position="476"/>
    </location>
</feature>
<dbReference type="GO" id="GO:0008270">
    <property type="term" value="F:zinc ion binding"/>
    <property type="evidence" value="ECO:0007669"/>
    <property type="project" value="InterPro"/>
</dbReference>
<dbReference type="SMART" id="SM00451">
    <property type="entry name" value="ZnF_U1"/>
    <property type="match status" value="4"/>
</dbReference>
<dbReference type="InterPro" id="IPR041661">
    <property type="entry name" value="ZN622/Rei1/Reh1_Znf-C2H2"/>
</dbReference>
<organism evidence="3 4">
    <name type="scientific">Parnassius mnemosyne</name>
    <name type="common">clouded apollo</name>
    <dbReference type="NCBI Taxonomy" id="213953"/>
    <lineage>
        <taxon>Eukaryota</taxon>
        <taxon>Metazoa</taxon>
        <taxon>Ecdysozoa</taxon>
        <taxon>Arthropoda</taxon>
        <taxon>Hexapoda</taxon>
        <taxon>Insecta</taxon>
        <taxon>Pterygota</taxon>
        <taxon>Neoptera</taxon>
        <taxon>Endopterygota</taxon>
        <taxon>Lepidoptera</taxon>
        <taxon>Glossata</taxon>
        <taxon>Ditrysia</taxon>
        <taxon>Papilionoidea</taxon>
        <taxon>Papilionidae</taxon>
        <taxon>Parnassiinae</taxon>
        <taxon>Parnassini</taxon>
        <taxon>Parnassius</taxon>
        <taxon>Driopa</taxon>
    </lineage>
</organism>
<evidence type="ECO:0000313" key="4">
    <source>
        <dbReference type="Proteomes" id="UP001314205"/>
    </source>
</evidence>
<evidence type="ECO:0000259" key="2">
    <source>
        <dbReference type="PROSITE" id="PS00028"/>
    </source>
</evidence>
<feature type="domain" description="C2H2-type" evidence="2">
    <location>
        <begin position="68"/>
        <end position="90"/>
    </location>
</feature>
<dbReference type="SMART" id="SM00355">
    <property type="entry name" value="ZnF_C2H2"/>
    <property type="match status" value="4"/>
</dbReference>